<evidence type="ECO:0000313" key="2">
    <source>
        <dbReference type="EMBL" id="KAK2085384.1"/>
    </source>
</evidence>
<comment type="caution">
    <text evidence="2">The sequence shown here is derived from an EMBL/GenBank/DDBJ whole genome shotgun (WGS) entry which is preliminary data.</text>
</comment>
<accession>A0ABQ9TKT8</accession>
<gene>
    <name evidence="2" type="ORF">P7K49_036684</name>
</gene>
<evidence type="ECO:0000313" key="3">
    <source>
        <dbReference type="Proteomes" id="UP001266305"/>
    </source>
</evidence>
<feature type="non-terminal residue" evidence="2">
    <location>
        <position position="56"/>
    </location>
</feature>
<reference evidence="2 3" key="1">
    <citation type="submission" date="2023-05" db="EMBL/GenBank/DDBJ databases">
        <title>B98-5 Cell Line De Novo Hybrid Assembly: An Optical Mapping Approach.</title>
        <authorList>
            <person name="Kananen K."/>
            <person name="Auerbach J.A."/>
            <person name="Kautto E."/>
            <person name="Blachly J.S."/>
        </authorList>
    </citation>
    <scope>NUCLEOTIDE SEQUENCE [LARGE SCALE GENOMIC DNA]</scope>
    <source>
        <strain evidence="2">B95-8</strain>
        <tissue evidence="2">Cell line</tissue>
    </source>
</reference>
<protein>
    <submittedName>
        <fullName evidence="2">Uncharacterized protein</fullName>
    </submittedName>
</protein>
<keyword evidence="3" id="KW-1185">Reference proteome</keyword>
<evidence type="ECO:0000256" key="1">
    <source>
        <dbReference type="SAM" id="MobiDB-lite"/>
    </source>
</evidence>
<dbReference type="Proteomes" id="UP001266305">
    <property type="component" value="Unassembled WGS sequence"/>
</dbReference>
<feature type="compositionally biased region" description="Low complexity" evidence="1">
    <location>
        <begin position="37"/>
        <end position="49"/>
    </location>
</feature>
<proteinExistence type="predicted"/>
<feature type="non-terminal residue" evidence="2">
    <location>
        <position position="1"/>
    </location>
</feature>
<sequence length="56" mass="5738">KGSTQAEEEGRQCFVLIGISHTRFVIRAFGIGSKKMAAGAQAPGAGQSAVTEDGDT</sequence>
<name>A0ABQ9TKT8_SAGOE</name>
<organism evidence="2 3">
    <name type="scientific">Saguinus oedipus</name>
    <name type="common">Cotton-top tamarin</name>
    <name type="synonym">Oedipomidas oedipus</name>
    <dbReference type="NCBI Taxonomy" id="9490"/>
    <lineage>
        <taxon>Eukaryota</taxon>
        <taxon>Metazoa</taxon>
        <taxon>Chordata</taxon>
        <taxon>Craniata</taxon>
        <taxon>Vertebrata</taxon>
        <taxon>Euteleostomi</taxon>
        <taxon>Mammalia</taxon>
        <taxon>Eutheria</taxon>
        <taxon>Euarchontoglires</taxon>
        <taxon>Primates</taxon>
        <taxon>Haplorrhini</taxon>
        <taxon>Platyrrhini</taxon>
        <taxon>Cebidae</taxon>
        <taxon>Callitrichinae</taxon>
        <taxon>Saguinus</taxon>
    </lineage>
</organism>
<dbReference type="EMBL" id="JASSZA010000021">
    <property type="protein sequence ID" value="KAK2085384.1"/>
    <property type="molecule type" value="Genomic_DNA"/>
</dbReference>
<feature type="region of interest" description="Disordered" evidence="1">
    <location>
        <begin position="37"/>
        <end position="56"/>
    </location>
</feature>